<dbReference type="AlphaFoldDB" id="A0A9I9EDJ6"/>
<protein>
    <submittedName>
        <fullName evidence="2">Uncharacterized protein</fullName>
    </submittedName>
</protein>
<sequence>MMGSVRGVGPHLNWARLGAHWIPLDEKLERYIYPSSLRCVCNYSSPSSSSQENHSENPSHPPCTAAIT</sequence>
<name>A0A9I9EDJ6_CUCME</name>
<organism evidence="2">
    <name type="scientific">Cucumis melo</name>
    <name type="common">Muskmelon</name>
    <dbReference type="NCBI Taxonomy" id="3656"/>
    <lineage>
        <taxon>Eukaryota</taxon>
        <taxon>Viridiplantae</taxon>
        <taxon>Streptophyta</taxon>
        <taxon>Embryophyta</taxon>
        <taxon>Tracheophyta</taxon>
        <taxon>Spermatophyta</taxon>
        <taxon>Magnoliopsida</taxon>
        <taxon>eudicotyledons</taxon>
        <taxon>Gunneridae</taxon>
        <taxon>Pentapetalae</taxon>
        <taxon>rosids</taxon>
        <taxon>fabids</taxon>
        <taxon>Cucurbitales</taxon>
        <taxon>Cucurbitaceae</taxon>
        <taxon>Benincaseae</taxon>
        <taxon>Cucumis</taxon>
    </lineage>
</organism>
<accession>A0A9I9EDJ6</accession>
<proteinExistence type="predicted"/>
<feature type="compositionally biased region" description="Low complexity" evidence="1">
    <location>
        <begin position="44"/>
        <end position="58"/>
    </location>
</feature>
<feature type="region of interest" description="Disordered" evidence="1">
    <location>
        <begin position="44"/>
        <end position="68"/>
    </location>
</feature>
<evidence type="ECO:0000256" key="1">
    <source>
        <dbReference type="SAM" id="MobiDB-lite"/>
    </source>
</evidence>
<dbReference type="Gramene" id="MELO3C032271.2.1">
    <property type="protein sequence ID" value="MELO3C032271.2.1"/>
    <property type="gene ID" value="MELO3C032271.2"/>
</dbReference>
<evidence type="ECO:0000313" key="2">
    <source>
        <dbReference type="EnsemblPlants" id="MELO3C032271.2.1"/>
    </source>
</evidence>
<dbReference type="EnsemblPlants" id="MELO3C032271.2.1">
    <property type="protein sequence ID" value="MELO3C032271.2.1"/>
    <property type="gene ID" value="MELO3C032271.2"/>
</dbReference>
<reference evidence="2" key="1">
    <citation type="submission" date="2023-03" db="UniProtKB">
        <authorList>
            <consortium name="EnsemblPlants"/>
        </authorList>
    </citation>
    <scope>IDENTIFICATION</scope>
</reference>